<keyword evidence="3" id="KW-1185">Reference proteome</keyword>
<protein>
    <recommendedName>
        <fullName evidence="1">DUF4253 domain-containing protein</fullName>
    </recommendedName>
</protein>
<proteinExistence type="predicted"/>
<dbReference type="OrthoDB" id="4827574at2"/>
<gene>
    <name evidence="2" type="ORF">C7R93_16155</name>
</gene>
<comment type="caution">
    <text evidence="2">The sequence shown here is derived from an EMBL/GenBank/DDBJ whole genome shotgun (WGS) entry which is preliminary data.</text>
</comment>
<evidence type="ECO:0000313" key="3">
    <source>
        <dbReference type="Proteomes" id="UP000240419"/>
    </source>
</evidence>
<organism evidence="2 3">
    <name type="scientific">Brevibacillus fortis</name>
    <dbReference type="NCBI Taxonomy" id="2126352"/>
    <lineage>
        <taxon>Bacteria</taxon>
        <taxon>Bacillati</taxon>
        <taxon>Bacillota</taxon>
        <taxon>Bacilli</taxon>
        <taxon>Bacillales</taxon>
        <taxon>Paenibacillaceae</taxon>
        <taxon>Brevibacillus</taxon>
    </lineage>
</organism>
<feature type="domain" description="DUF4253" evidence="1">
    <location>
        <begin position="148"/>
        <end position="253"/>
    </location>
</feature>
<evidence type="ECO:0000259" key="1">
    <source>
        <dbReference type="Pfam" id="PF14062"/>
    </source>
</evidence>
<accession>A0A2P7V4X4</accession>
<name>A0A2P7V4X4_9BACL</name>
<dbReference type="InterPro" id="IPR025349">
    <property type="entry name" value="DUF4253"/>
</dbReference>
<dbReference type="AlphaFoldDB" id="A0A2P7V4X4"/>
<evidence type="ECO:0000313" key="2">
    <source>
        <dbReference type="EMBL" id="PSJ94249.1"/>
    </source>
</evidence>
<dbReference type="EMBL" id="PXZM01000024">
    <property type="protein sequence ID" value="PSJ94249.1"/>
    <property type="molecule type" value="Genomic_DNA"/>
</dbReference>
<reference evidence="2 3" key="1">
    <citation type="submission" date="2018-03" db="EMBL/GenBank/DDBJ databases">
        <title>Brevisbacillus phylogenomics.</title>
        <authorList>
            <person name="Dunlap C."/>
        </authorList>
    </citation>
    <scope>NUCLEOTIDE SEQUENCE [LARGE SCALE GENOMIC DNA]</scope>
    <source>
        <strain evidence="2 3">NRRL NRS-1210</strain>
    </source>
</reference>
<dbReference type="Pfam" id="PF14062">
    <property type="entry name" value="DUF4253"/>
    <property type="match status" value="1"/>
</dbReference>
<sequence length="253" mass="29502">MVEELSNYLKECDIEVVAAEDFSVPATKIDKHSILVLPSYNILEMIEEAVDEEGSLSDYVHNQLEEVHRLSVEDVFRRIVESRLLYTDISSELKSLEGKNFEGIYQAYSLIWEGHELIEEQLSETETESFLISEKWIQDRLEDEALIVLELPLSSGYEAPLWVPMGGYNECPLPVYQSVIVKHWQEAYGIKVLAVTEDTWIFQAGSKPQTRQEALKLAQEHFIFCQYVLDEFPSIGHYADYLMKQDVWYFWWD</sequence>
<dbReference type="Proteomes" id="UP000240419">
    <property type="component" value="Unassembled WGS sequence"/>
</dbReference>